<name>A0A0R0LZT5_9MICR</name>
<dbReference type="Gene3D" id="3.30.590.50">
    <property type="match status" value="1"/>
</dbReference>
<reference evidence="1 2" key="1">
    <citation type="submission" date="2015-07" db="EMBL/GenBank/DDBJ databases">
        <title>The genome of Pseudoloma neurophilia, a relevant intracellular parasite of the zebrafish.</title>
        <authorList>
            <person name="Ndikumana S."/>
            <person name="Pelin A."/>
            <person name="Sanders J."/>
            <person name="Corradi N."/>
        </authorList>
    </citation>
    <scope>NUCLEOTIDE SEQUENCE [LARGE SCALE GENOMIC DNA]</scope>
    <source>
        <strain evidence="1 2">MK1</strain>
    </source>
</reference>
<accession>A0A0R0LZT5</accession>
<gene>
    <name evidence="1" type="ORF">M153_1510001235</name>
</gene>
<protein>
    <submittedName>
        <fullName evidence="1">Uncharacterized protein</fullName>
    </submittedName>
</protein>
<keyword evidence="2" id="KW-1185">Reference proteome</keyword>
<evidence type="ECO:0000313" key="2">
    <source>
        <dbReference type="Proteomes" id="UP000051530"/>
    </source>
</evidence>
<comment type="caution">
    <text evidence="1">The sequence shown here is derived from an EMBL/GenBank/DDBJ whole genome shotgun (WGS) entry which is preliminary data.</text>
</comment>
<proteinExistence type="predicted"/>
<evidence type="ECO:0000313" key="1">
    <source>
        <dbReference type="EMBL" id="KRH94764.1"/>
    </source>
</evidence>
<dbReference type="VEuPathDB" id="MicrosporidiaDB:M153_1510001235"/>
<dbReference type="AlphaFoldDB" id="A0A0R0LZT5"/>
<sequence length="117" mass="13551">MTKEKLEEDISISSFIDSIEFVQTVSERAEFIIPFQFKNLEEARFQYDKLTIFAPLILLLTRATFCEDENFDIVVDMNYSLIRARISVLSDSLIELFLKEVSEERSKASVLVETVLS</sequence>
<organism evidence="1 2">
    <name type="scientific">Pseudoloma neurophilia</name>
    <dbReference type="NCBI Taxonomy" id="146866"/>
    <lineage>
        <taxon>Eukaryota</taxon>
        <taxon>Fungi</taxon>
        <taxon>Fungi incertae sedis</taxon>
        <taxon>Microsporidia</taxon>
        <taxon>Pseudoloma</taxon>
    </lineage>
</organism>
<dbReference type="Proteomes" id="UP000051530">
    <property type="component" value="Unassembled WGS sequence"/>
</dbReference>
<dbReference type="EMBL" id="LGUB01000033">
    <property type="protein sequence ID" value="KRH94764.1"/>
    <property type="molecule type" value="Genomic_DNA"/>
</dbReference>